<keyword evidence="13" id="KW-0411">Iron-sulfur</keyword>
<protein>
    <recommendedName>
        <fullName evidence="5">Oxygen sensor histidine kinase NreB</fullName>
        <ecNumber evidence="4">2.7.13.3</ecNumber>
    </recommendedName>
    <alternativeName>
        <fullName evidence="15">Nitrogen regulation protein B</fullName>
    </alternativeName>
</protein>
<evidence type="ECO:0000256" key="15">
    <source>
        <dbReference type="ARBA" id="ARBA00030800"/>
    </source>
</evidence>
<evidence type="ECO:0000256" key="1">
    <source>
        <dbReference type="ARBA" id="ARBA00000085"/>
    </source>
</evidence>
<dbReference type="PANTHER" id="PTHR24421">
    <property type="entry name" value="NITRATE/NITRITE SENSOR PROTEIN NARX-RELATED"/>
    <property type="match status" value="1"/>
</dbReference>
<dbReference type="InterPro" id="IPR029016">
    <property type="entry name" value="GAF-like_dom_sf"/>
</dbReference>
<comment type="function">
    <text evidence="14">Member of the two-component regulatory system NreB/NreC involved in the control of dissimilatory nitrate/nitrite reduction in response to oxygen. NreB functions as a direct oxygen sensor histidine kinase which is autophosphorylated, in the absence of oxygen, probably at the conserved histidine residue, and transfers its phosphate group probably to a conserved aspartate residue of NreC. NreB/NreC activates the expression of the nitrate (narGHJI) and nitrite (nir) reductase operons, as well as the putative nitrate transporter gene narT.</text>
</comment>
<comment type="subcellular location">
    <subcellularLocation>
        <location evidence="3">Cytoplasm</location>
    </subcellularLocation>
</comment>
<dbReference type="GO" id="GO:0000155">
    <property type="term" value="F:phosphorelay sensor kinase activity"/>
    <property type="evidence" value="ECO:0007669"/>
    <property type="project" value="InterPro"/>
</dbReference>
<evidence type="ECO:0000256" key="6">
    <source>
        <dbReference type="ARBA" id="ARBA00022485"/>
    </source>
</evidence>
<dbReference type="GO" id="GO:0016020">
    <property type="term" value="C:membrane"/>
    <property type="evidence" value="ECO:0007669"/>
    <property type="project" value="InterPro"/>
</dbReference>
<dbReference type="CDD" id="cd16917">
    <property type="entry name" value="HATPase_UhpB-NarQ-NarX-like"/>
    <property type="match status" value="1"/>
</dbReference>
<dbReference type="InterPro" id="IPR005467">
    <property type="entry name" value="His_kinase_dom"/>
</dbReference>
<dbReference type="EMBL" id="NSLI01000002">
    <property type="protein sequence ID" value="PAX08845.1"/>
    <property type="molecule type" value="Genomic_DNA"/>
</dbReference>
<dbReference type="PRINTS" id="PR00344">
    <property type="entry name" value="BCTRLSENSOR"/>
</dbReference>
<dbReference type="Proteomes" id="UP000218151">
    <property type="component" value="Unassembled WGS sequence"/>
</dbReference>
<keyword evidence="7" id="KW-0963">Cytoplasm</keyword>
<proteinExistence type="predicted"/>
<evidence type="ECO:0000256" key="3">
    <source>
        <dbReference type="ARBA" id="ARBA00004496"/>
    </source>
</evidence>
<dbReference type="GO" id="GO:0051539">
    <property type="term" value="F:4 iron, 4 sulfur cluster binding"/>
    <property type="evidence" value="ECO:0007669"/>
    <property type="project" value="UniProtKB-KW"/>
</dbReference>
<evidence type="ECO:0000256" key="12">
    <source>
        <dbReference type="ARBA" id="ARBA00023012"/>
    </source>
</evidence>
<dbReference type="InterPro" id="IPR003594">
    <property type="entry name" value="HATPase_dom"/>
</dbReference>
<evidence type="ECO:0000256" key="14">
    <source>
        <dbReference type="ARBA" id="ARBA00024827"/>
    </source>
</evidence>
<evidence type="ECO:0000256" key="5">
    <source>
        <dbReference type="ARBA" id="ARBA00017322"/>
    </source>
</evidence>
<dbReference type="OrthoDB" id="9778496at2"/>
<name>A0A2A2SHZ7_9SPHN</name>
<keyword evidence="18" id="KW-1185">Reference proteome</keyword>
<dbReference type="Gene3D" id="3.30.565.10">
    <property type="entry name" value="Histidine kinase-like ATPase, C-terminal domain"/>
    <property type="match status" value="1"/>
</dbReference>
<evidence type="ECO:0000256" key="10">
    <source>
        <dbReference type="ARBA" id="ARBA00022777"/>
    </source>
</evidence>
<dbReference type="PROSITE" id="PS50109">
    <property type="entry name" value="HIS_KIN"/>
    <property type="match status" value="1"/>
</dbReference>
<keyword evidence="10" id="KW-0418">Kinase</keyword>
<keyword evidence="11" id="KW-0408">Iron</keyword>
<evidence type="ECO:0000259" key="16">
    <source>
        <dbReference type="PROSITE" id="PS50109"/>
    </source>
</evidence>
<comment type="catalytic activity">
    <reaction evidence="1">
        <text>ATP + protein L-histidine = ADP + protein N-phospho-L-histidine.</text>
        <dbReference type="EC" id="2.7.13.3"/>
    </reaction>
</comment>
<dbReference type="GO" id="GO:0046983">
    <property type="term" value="F:protein dimerization activity"/>
    <property type="evidence" value="ECO:0007669"/>
    <property type="project" value="InterPro"/>
</dbReference>
<comment type="cofactor">
    <cofactor evidence="2">
        <name>[4Fe-4S] cluster</name>
        <dbReference type="ChEBI" id="CHEBI:49883"/>
    </cofactor>
</comment>
<dbReference type="Gene3D" id="3.30.450.40">
    <property type="match status" value="1"/>
</dbReference>
<evidence type="ECO:0000256" key="13">
    <source>
        <dbReference type="ARBA" id="ARBA00023014"/>
    </source>
</evidence>
<keyword evidence="6" id="KW-0004">4Fe-4S</keyword>
<evidence type="ECO:0000256" key="8">
    <source>
        <dbReference type="ARBA" id="ARBA00022679"/>
    </source>
</evidence>
<evidence type="ECO:0000256" key="2">
    <source>
        <dbReference type="ARBA" id="ARBA00001966"/>
    </source>
</evidence>
<feature type="domain" description="Histidine kinase" evidence="16">
    <location>
        <begin position="159"/>
        <end position="358"/>
    </location>
</feature>
<comment type="caution">
    <text evidence="17">The sequence shown here is derived from an EMBL/GenBank/DDBJ whole genome shotgun (WGS) entry which is preliminary data.</text>
</comment>
<evidence type="ECO:0000256" key="9">
    <source>
        <dbReference type="ARBA" id="ARBA00022723"/>
    </source>
</evidence>
<dbReference type="RefSeq" id="WP_095997356.1">
    <property type="nucleotide sequence ID" value="NZ_NSLI01000002.1"/>
</dbReference>
<sequence>MGVMLTDQVSPPDTALDLRRLYRDAEARAARLRVLVDAGRALASARGAELDAAGTQAAQQAALLLGYANGHVAEPSRTLKDEQGGTLVLPLIPSGGGRPVAELVLVGRASATQPDPADEEAVAVLRQLLAGALAARAREAHLQTLLSQLLVAQERERAHVARELHDGVAQVAAAALRRIELASTSGDPEDAARAVELQRMAVSELRQVIAGMRPTILDDLGLEPALQQLASALADDGFEVRVSVDLPTRLPPHLEAGLFRLAQESLNNARAHAGDGSRIEVELRLSADKGELDLRISDDGRGFDPDPNLVLDRDAPPDGREHLGLAFMAERVATLGGTFRLESAPGRGTTVSATVPYP</sequence>
<dbReference type="InterPro" id="IPR004358">
    <property type="entry name" value="Sig_transdc_His_kin-like_C"/>
</dbReference>
<dbReference type="Pfam" id="PF07730">
    <property type="entry name" value="HisKA_3"/>
    <property type="match status" value="1"/>
</dbReference>
<gene>
    <name evidence="17" type="ORF">CKY28_05690</name>
</gene>
<evidence type="ECO:0000256" key="4">
    <source>
        <dbReference type="ARBA" id="ARBA00012438"/>
    </source>
</evidence>
<keyword evidence="8" id="KW-0808">Transferase</keyword>
<evidence type="ECO:0000313" key="18">
    <source>
        <dbReference type="Proteomes" id="UP000218151"/>
    </source>
</evidence>
<dbReference type="GO" id="GO:0005737">
    <property type="term" value="C:cytoplasm"/>
    <property type="evidence" value="ECO:0007669"/>
    <property type="project" value="UniProtKB-SubCell"/>
</dbReference>
<accession>A0A2A2SHZ7</accession>
<dbReference type="InterPro" id="IPR011712">
    <property type="entry name" value="Sig_transdc_His_kin_sub3_dim/P"/>
</dbReference>
<reference evidence="18" key="1">
    <citation type="submission" date="2017-09" db="EMBL/GenBank/DDBJ databases">
        <authorList>
            <person name="Feng G."/>
            <person name="Zhu H."/>
        </authorList>
    </citation>
    <scope>NUCLEOTIDE SEQUENCE [LARGE SCALE GENOMIC DNA]</scope>
    <source>
        <strain evidence="18">1PNM-20</strain>
    </source>
</reference>
<keyword evidence="12" id="KW-0902">Two-component regulatory system</keyword>
<dbReference type="AlphaFoldDB" id="A0A2A2SHZ7"/>
<dbReference type="GO" id="GO:0046872">
    <property type="term" value="F:metal ion binding"/>
    <property type="evidence" value="ECO:0007669"/>
    <property type="project" value="UniProtKB-KW"/>
</dbReference>
<evidence type="ECO:0000256" key="7">
    <source>
        <dbReference type="ARBA" id="ARBA00022490"/>
    </source>
</evidence>
<dbReference type="SMART" id="SM00387">
    <property type="entry name" value="HATPase_c"/>
    <property type="match status" value="1"/>
</dbReference>
<evidence type="ECO:0000313" key="17">
    <source>
        <dbReference type="EMBL" id="PAX08845.1"/>
    </source>
</evidence>
<dbReference type="Gene3D" id="1.20.5.1930">
    <property type="match status" value="1"/>
</dbReference>
<evidence type="ECO:0000256" key="11">
    <source>
        <dbReference type="ARBA" id="ARBA00023004"/>
    </source>
</evidence>
<dbReference type="SUPFAM" id="SSF55874">
    <property type="entry name" value="ATPase domain of HSP90 chaperone/DNA topoisomerase II/histidine kinase"/>
    <property type="match status" value="1"/>
</dbReference>
<dbReference type="InterPro" id="IPR050482">
    <property type="entry name" value="Sensor_HK_TwoCompSys"/>
</dbReference>
<organism evidence="17 18">
    <name type="scientific">Sphingomonas lenta</name>
    <dbReference type="NCBI Taxonomy" id="1141887"/>
    <lineage>
        <taxon>Bacteria</taxon>
        <taxon>Pseudomonadati</taxon>
        <taxon>Pseudomonadota</taxon>
        <taxon>Alphaproteobacteria</taxon>
        <taxon>Sphingomonadales</taxon>
        <taxon>Sphingomonadaceae</taxon>
        <taxon>Sphingomonas</taxon>
    </lineage>
</organism>
<dbReference type="EC" id="2.7.13.3" evidence="4"/>
<dbReference type="InterPro" id="IPR036890">
    <property type="entry name" value="HATPase_C_sf"/>
</dbReference>
<dbReference type="Pfam" id="PF02518">
    <property type="entry name" value="HATPase_c"/>
    <property type="match status" value="1"/>
</dbReference>
<keyword evidence="9" id="KW-0479">Metal-binding</keyword>